<protein>
    <submittedName>
        <fullName evidence="4">WD40 repeat-like protein</fullName>
    </submittedName>
</protein>
<evidence type="ECO:0000256" key="3">
    <source>
        <dbReference type="PROSITE-ProRule" id="PRU00221"/>
    </source>
</evidence>
<dbReference type="OrthoDB" id="1932312at2759"/>
<evidence type="ECO:0000313" key="5">
    <source>
        <dbReference type="Proteomes" id="UP000070444"/>
    </source>
</evidence>
<organism evidence="4 5">
    <name type="scientific">Conidiobolus coronatus (strain ATCC 28846 / CBS 209.66 / NRRL 28638)</name>
    <name type="common">Delacroixia coronata</name>
    <dbReference type="NCBI Taxonomy" id="796925"/>
    <lineage>
        <taxon>Eukaryota</taxon>
        <taxon>Fungi</taxon>
        <taxon>Fungi incertae sedis</taxon>
        <taxon>Zoopagomycota</taxon>
        <taxon>Entomophthoromycotina</taxon>
        <taxon>Entomophthoromycetes</taxon>
        <taxon>Entomophthorales</taxon>
        <taxon>Ancylistaceae</taxon>
        <taxon>Conidiobolus</taxon>
    </lineage>
</organism>
<feature type="repeat" description="WD" evidence="3">
    <location>
        <begin position="389"/>
        <end position="424"/>
    </location>
</feature>
<dbReference type="Proteomes" id="UP000070444">
    <property type="component" value="Unassembled WGS sequence"/>
</dbReference>
<dbReference type="InterPro" id="IPR015943">
    <property type="entry name" value="WD40/YVTN_repeat-like_dom_sf"/>
</dbReference>
<dbReference type="PROSITE" id="PS50082">
    <property type="entry name" value="WD_REPEATS_2"/>
    <property type="match status" value="1"/>
</dbReference>
<keyword evidence="5" id="KW-1185">Reference proteome</keyword>
<gene>
    <name evidence="4" type="ORF">CONCODRAFT_78027</name>
</gene>
<dbReference type="EMBL" id="KQ964462">
    <property type="protein sequence ID" value="KXN72006.1"/>
    <property type="molecule type" value="Genomic_DNA"/>
</dbReference>
<dbReference type="PANTHER" id="PTHR44019:SF8">
    <property type="entry name" value="POC1 CENTRIOLAR PROTEIN HOMOLOG"/>
    <property type="match status" value="1"/>
</dbReference>
<dbReference type="Gene3D" id="2.130.10.10">
    <property type="entry name" value="YVTN repeat-like/Quinoprotein amine dehydrogenase"/>
    <property type="match status" value="2"/>
</dbReference>
<keyword evidence="2" id="KW-0677">Repeat</keyword>
<dbReference type="AlphaFoldDB" id="A0A137PAH2"/>
<evidence type="ECO:0000313" key="4">
    <source>
        <dbReference type="EMBL" id="KXN72006.1"/>
    </source>
</evidence>
<proteinExistence type="predicted"/>
<dbReference type="InterPro" id="IPR050505">
    <property type="entry name" value="WDR55/POC1"/>
</dbReference>
<accession>A0A137PAH2</accession>
<dbReference type="InterPro" id="IPR001680">
    <property type="entry name" value="WD40_rpt"/>
</dbReference>
<sequence>MKKLTPNNFRLTHDIVAKFLATNGYENTLNSFILEGGDFMSLTREECYETSNTQLKPLTEIVTEYQATEHRTLNSELIPAPLVFNEELVPKKFNEFTDSNSFELVNELEFLHSNNILSTLVIPNWEPEEDSTHFIISSSADKSVKLSHLNHPNSWVSTLELNHKGGSVLNMTYHPKFNYLLATCSMDGSVCLTDLREQTNINTFQNHTKFVPICLFNSRGDYFISAGYDGKLNIYKQKDADKLSSYDLFHTHTFASRVECCTFIPDTNILVIGLLQFNYLIYFNCETFEIKQYNMNRNGDNFVSFSPSSISISPTGPYLLVSTNHSSGRMILFELHSDRQLNNYYLGNCDEFALPKHIWHPSGRFILGTTGNQQIKVLDIITGDIKATILAHDNLVRSFDFSIKNNTLISGGFDKKVKVWKLVE</sequence>
<name>A0A137PAH2_CONC2</name>
<dbReference type="PROSITE" id="PS50294">
    <property type="entry name" value="WD_REPEATS_REGION"/>
    <property type="match status" value="1"/>
</dbReference>
<dbReference type="OMA" id="GHKAGPY"/>
<dbReference type="InterPro" id="IPR036322">
    <property type="entry name" value="WD40_repeat_dom_sf"/>
</dbReference>
<dbReference type="SUPFAM" id="SSF50978">
    <property type="entry name" value="WD40 repeat-like"/>
    <property type="match status" value="1"/>
</dbReference>
<reference evidence="4 5" key="1">
    <citation type="journal article" date="2015" name="Genome Biol. Evol.">
        <title>Phylogenomic analyses indicate that early fungi evolved digesting cell walls of algal ancestors of land plants.</title>
        <authorList>
            <person name="Chang Y."/>
            <person name="Wang S."/>
            <person name="Sekimoto S."/>
            <person name="Aerts A.L."/>
            <person name="Choi C."/>
            <person name="Clum A."/>
            <person name="LaButti K.M."/>
            <person name="Lindquist E.A."/>
            <person name="Yee Ngan C."/>
            <person name="Ohm R.A."/>
            <person name="Salamov A.A."/>
            <person name="Grigoriev I.V."/>
            <person name="Spatafora J.W."/>
            <person name="Berbee M.L."/>
        </authorList>
    </citation>
    <scope>NUCLEOTIDE SEQUENCE [LARGE SCALE GENOMIC DNA]</scope>
    <source>
        <strain evidence="4 5">NRRL 28638</strain>
    </source>
</reference>
<dbReference type="SMART" id="SM00320">
    <property type="entry name" value="WD40"/>
    <property type="match status" value="4"/>
</dbReference>
<dbReference type="Pfam" id="PF00400">
    <property type="entry name" value="WD40"/>
    <property type="match status" value="3"/>
</dbReference>
<dbReference type="STRING" id="796925.A0A137PAH2"/>
<evidence type="ECO:0000256" key="2">
    <source>
        <dbReference type="ARBA" id="ARBA00022737"/>
    </source>
</evidence>
<evidence type="ECO:0000256" key="1">
    <source>
        <dbReference type="ARBA" id="ARBA00022574"/>
    </source>
</evidence>
<keyword evidence="1 3" id="KW-0853">WD repeat</keyword>
<dbReference type="PANTHER" id="PTHR44019">
    <property type="entry name" value="WD REPEAT-CONTAINING PROTEIN 55"/>
    <property type="match status" value="1"/>
</dbReference>